<geneLocation type="plasmid" evidence="1 2">
    <name>unnamed1</name>
</geneLocation>
<evidence type="ECO:0000313" key="2">
    <source>
        <dbReference type="Proteomes" id="UP000464186"/>
    </source>
</evidence>
<proteinExistence type="predicted"/>
<name>A0A6P1NU11_9MICC</name>
<dbReference type="Proteomes" id="UP000464186">
    <property type="component" value="Plasmid unnamed1"/>
</dbReference>
<protein>
    <submittedName>
        <fullName evidence="1">Uncharacterized protein</fullName>
    </submittedName>
</protein>
<keyword evidence="2" id="KW-1185">Reference proteome</keyword>
<reference evidence="1 2" key="1">
    <citation type="submission" date="2020-01" db="EMBL/GenBank/DDBJ databases">
        <title>Pseudarthrobacter psychrotolerans sp. nov., isolated from antarctic soil.</title>
        <authorList>
            <person name="Shin Y."/>
            <person name="Park W."/>
        </authorList>
    </citation>
    <scope>NUCLEOTIDE SEQUENCE [LARGE SCALE GENOMIC DNA]</scope>
    <source>
        <strain evidence="1 2">YJ56</strain>
        <plasmid evidence="1 2">unnamed1</plasmid>
    </source>
</reference>
<evidence type="ECO:0000313" key="1">
    <source>
        <dbReference type="EMBL" id="QHK22538.1"/>
    </source>
</evidence>
<dbReference type="KEGG" id="psey:GU243_23510"/>
<dbReference type="AlphaFoldDB" id="A0A6P1NU11"/>
<keyword evidence="1" id="KW-0614">Plasmid</keyword>
<organism evidence="1 2">
    <name type="scientific">Pseudarthrobacter psychrotolerans</name>
    <dbReference type="NCBI Taxonomy" id="2697569"/>
    <lineage>
        <taxon>Bacteria</taxon>
        <taxon>Bacillati</taxon>
        <taxon>Actinomycetota</taxon>
        <taxon>Actinomycetes</taxon>
        <taxon>Micrococcales</taxon>
        <taxon>Micrococcaceae</taxon>
        <taxon>Pseudarthrobacter</taxon>
    </lineage>
</organism>
<gene>
    <name evidence="1" type="ORF">GU243_23510</name>
</gene>
<sequence length="52" mass="5464">MTVDSVISFLVQFSGTDVGRGVLIGVAIGSLKSVPRLLRWLASVICKAPSAF</sequence>
<dbReference type="EMBL" id="CP047899">
    <property type="protein sequence ID" value="QHK22538.1"/>
    <property type="molecule type" value="Genomic_DNA"/>
</dbReference>
<accession>A0A6P1NU11</accession>